<dbReference type="RefSeq" id="XP_005648684.1">
    <property type="nucleotide sequence ID" value="XM_005648627.1"/>
</dbReference>
<evidence type="ECO:0000313" key="2">
    <source>
        <dbReference type="EMBL" id="EIE24140.1"/>
    </source>
</evidence>
<gene>
    <name evidence="2" type="ORF">COCSUDRAFT_32985</name>
</gene>
<dbReference type="AlphaFoldDB" id="I0Z0H1"/>
<evidence type="ECO:0000256" key="1">
    <source>
        <dbReference type="SAM" id="Phobius"/>
    </source>
</evidence>
<accession>I0Z0H1</accession>
<dbReference type="EMBL" id="AGSI01000006">
    <property type="protein sequence ID" value="EIE24140.1"/>
    <property type="molecule type" value="Genomic_DNA"/>
</dbReference>
<protein>
    <submittedName>
        <fullName evidence="2">Uncharacterized protein</fullName>
    </submittedName>
</protein>
<dbReference type="KEGG" id="csl:COCSUDRAFT_32985"/>
<keyword evidence="1" id="KW-0812">Transmembrane</keyword>
<dbReference type="Proteomes" id="UP000007264">
    <property type="component" value="Unassembled WGS sequence"/>
</dbReference>
<keyword evidence="3" id="KW-1185">Reference proteome</keyword>
<dbReference type="GeneID" id="17042138"/>
<keyword evidence="1" id="KW-1133">Transmembrane helix</keyword>
<evidence type="ECO:0000313" key="3">
    <source>
        <dbReference type="Proteomes" id="UP000007264"/>
    </source>
</evidence>
<reference evidence="2 3" key="1">
    <citation type="journal article" date="2012" name="Genome Biol.">
        <title>The genome of the polar eukaryotic microalga coccomyxa subellipsoidea reveals traits of cold adaptation.</title>
        <authorList>
            <person name="Blanc G."/>
            <person name="Agarkova I."/>
            <person name="Grimwood J."/>
            <person name="Kuo A."/>
            <person name="Brueggeman A."/>
            <person name="Dunigan D."/>
            <person name="Gurnon J."/>
            <person name="Ladunga I."/>
            <person name="Lindquist E."/>
            <person name="Lucas S."/>
            <person name="Pangilinan J."/>
            <person name="Proschold T."/>
            <person name="Salamov A."/>
            <person name="Schmutz J."/>
            <person name="Weeks D."/>
            <person name="Yamada T."/>
            <person name="Claverie J.M."/>
            <person name="Grigoriev I."/>
            <person name="Van Etten J."/>
            <person name="Lomsadze A."/>
            <person name="Borodovsky M."/>
        </authorList>
    </citation>
    <scope>NUCLEOTIDE SEQUENCE [LARGE SCALE GENOMIC DNA]</scope>
    <source>
        <strain evidence="2 3">C-169</strain>
    </source>
</reference>
<name>I0Z0H1_COCSC</name>
<keyword evidence="1" id="KW-0472">Membrane</keyword>
<organism evidence="2 3">
    <name type="scientific">Coccomyxa subellipsoidea (strain C-169)</name>
    <name type="common">Green microalga</name>
    <dbReference type="NCBI Taxonomy" id="574566"/>
    <lineage>
        <taxon>Eukaryota</taxon>
        <taxon>Viridiplantae</taxon>
        <taxon>Chlorophyta</taxon>
        <taxon>core chlorophytes</taxon>
        <taxon>Trebouxiophyceae</taxon>
        <taxon>Trebouxiophyceae incertae sedis</taxon>
        <taxon>Coccomyxaceae</taxon>
        <taxon>Coccomyxa</taxon>
        <taxon>Coccomyxa subellipsoidea</taxon>
    </lineage>
</organism>
<comment type="caution">
    <text evidence="2">The sequence shown here is derived from an EMBL/GenBank/DDBJ whole genome shotgun (WGS) entry which is preliminary data.</text>
</comment>
<proteinExistence type="predicted"/>
<sequence>MWTATSSLQLTQNTLIKFTAFRAYHPNAFYSEYLHNRVTVPLFIWFFLRGSLFYFLNTL</sequence>
<feature type="transmembrane region" description="Helical" evidence="1">
    <location>
        <begin position="38"/>
        <end position="56"/>
    </location>
</feature>